<accession>A0A934JMJ7</accession>
<name>A0A934JMJ7_9GAMM</name>
<evidence type="ECO:0000256" key="1">
    <source>
        <dbReference type="SAM" id="SignalP"/>
    </source>
</evidence>
<evidence type="ECO:0000313" key="3">
    <source>
        <dbReference type="Proteomes" id="UP000628710"/>
    </source>
</evidence>
<organism evidence="2 3">
    <name type="scientific">Marinomonas transparens</name>
    <dbReference type="NCBI Taxonomy" id="2795388"/>
    <lineage>
        <taxon>Bacteria</taxon>
        <taxon>Pseudomonadati</taxon>
        <taxon>Pseudomonadota</taxon>
        <taxon>Gammaproteobacteria</taxon>
        <taxon>Oceanospirillales</taxon>
        <taxon>Oceanospirillaceae</taxon>
        <taxon>Marinomonas</taxon>
    </lineage>
</organism>
<dbReference type="GO" id="GO:0004190">
    <property type="term" value="F:aspartic-type endopeptidase activity"/>
    <property type="evidence" value="ECO:0007669"/>
    <property type="project" value="InterPro"/>
</dbReference>
<evidence type="ECO:0000313" key="2">
    <source>
        <dbReference type="EMBL" id="MBJ7538965.1"/>
    </source>
</evidence>
<gene>
    <name evidence="2" type="ORF">I8J31_14895</name>
</gene>
<protein>
    <submittedName>
        <fullName evidence="2">Autotransporter outer membrane beta-barrel domain-containing protein</fullName>
    </submittedName>
</protein>
<dbReference type="Proteomes" id="UP000628710">
    <property type="component" value="Unassembled WGS sequence"/>
</dbReference>
<dbReference type="InterPro" id="IPR020080">
    <property type="entry name" value="OM_adhesin/peptidase_omptin"/>
</dbReference>
<dbReference type="AlphaFoldDB" id="A0A934JMJ7"/>
<dbReference type="RefSeq" id="WP_199469368.1">
    <property type="nucleotide sequence ID" value="NZ_JAEMNX010000019.1"/>
</dbReference>
<feature type="chain" id="PRO_5037550425" evidence="1">
    <location>
        <begin position="23"/>
        <end position="265"/>
    </location>
</feature>
<reference evidence="2" key="1">
    <citation type="submission" date="2020-12" db="EMBL/GenBank/DDBJ databases">
        <title>Marinomonas arctica sp. nov., a psychrotolerant bacterium isolated from the Arctic.</title>
        <authorList>
            <person name="Zhang Y."/>
        </authorList>
    </citation>
    <scope>NUCLEOTIDE SEQUENCE</scope>
    <source>
        <strain evidence="2">C1424</strain>
    </source>
</reference>
<feature type="signal peptide" evidence="1">
    <location>
        <begin position="1"/>
        <end position="22"/>
    </location>
</feature>
<keyword evidence="1" id="KW-0732">Signal</keyword>
<dbReference type="Gene3D" id="2.40.128.100">
    <property type="entry name" value="OPCA outer membrane adhesin/invasin"/>
    <property type="match status" value="1"/>
</dbReference>
<comment type="caution">
    <text evidence="2">The sequence shown here is derived from an EMBL/GenBank/DDBJ whole genome shotgun (WGS) entry which is preliminary data.</text>
</comment>
<dbReference type="SUPFAM" id="SSF69917">
    <property type="entry name" value="OMPT-like"/>
    <property type="match status" value="1"/>
</dbReference>
<sequence>MSHVKQGFVLVFLAFSSPLLLAAEEPQPLEFSLGPYWSSIKYKEPDVMRQKGSLFGVAGRVSSHNGFAATIFEASYASGDMDYKASDFFEDIPNVVYELRAMLGRDFNLNDTHRMTPFVGLGYRYLNDDSRGNLSATDNVGYEREQVYFYNPIGLEWKALPNGLMWLVGGRIEYDGLIKGVNHSNFGDLPGNSDVTFRQDDGYGVRIAVSFEKPLAEQGGGGVIIEPFYEHWDIAESDVVTNAQGNRIVPANNSNEWGVALMMSF</sequence>
<dbReference type="EMBL" id="JAEMNX010000019">
    <property type="protein sequence ID" value="MBJ7538965.1"/>
    <property type="molecule type" value="Genomic_DNA"/>
</dbReference>
<keyword evidence="3" id="KW-1185">Reference proteome</keyword>
<proteinExistence type="predicted"/>